<feature type="domain" description="Glycosyltransferase subfamily 4-like N-terminal" evidence="1">
    <location>
        <begin position="15"/>
        <end position="167"/>
    </location>
</feature>
<dbReference type="AlphaFoldDB" id="A0A952FU72"/>
<dbReference type="InterPro" id="IPR050194">
    <property type="entry name" value="Glycosyltransferase_grp1"/>
</dbReference>
<dbReference type="PANTHER" id="PTHR45947">
    <property type="entry name" value="SULFOQUINOVOSYL TRANSFERASE SQD2"/>
    <property type="match status" value="1"/>
</dbReference>
<dbReference type="Proteomes" id="UP000700706">
    <property type="component" value="Unassembled WGS sequence"/>
</dbReference>
<sequence length="335" mass="37446">MMRILIVSDAWLPQVNGVVRTIESTRDELRRRGHTVEVVGPDRFASIPCPTYPEIRLAIGQSRRMARLVDEFDPDAIHISTEGPLGWAARRYCIRRRLSFTTSFHTQFPEYVQIRTGMPLASTYALLRHFHRAASAVMVATDTLERNLNSRGFRRLARWSRGVDTERFRPAARPAQTLKHERPRHLYVGRVAVEKNLDAFLSLPLDGEKVVVGGGPSLPAFQARYPDVTFTGSKEGQALVDAYAGADVFVFPSRTDTFGLVMLEALACGVPVAAYPVQGPADVIGDAPVGRLDEDLGLAIREALKVPSEDCRSFALRYSWEACTDQFLTHLHPFR</sequence>
<name>A0A952FU72_9PROT</name>
<dbReference type="CDD" id="cd03814">
    <property type="entry name" value="GT4-like"/>
    <property type="match status" value="1"/>
</dbReference>
<dbReference type="GO" id="GO:0016757">
    <property type="term" value="F:glycosyltransferase activity"/>
    <property type="evidence" value="ECO:0007669"/>
    <property type="project" value="TreeGrafter"/>
</dbReference>
<evidence type="ECO:0000313" key="3">
    <source>
        <dbReference type="Proteomes" id="UP000700706"/>
    </source>
</evidence>
<evidence type="ECO:0000259" key="1">
    <source>
        <dbReference type="Pfam" id="PF13439"/>
    </source>
</evidence>
<proteinExistence type="predicted"/>
<dbReference type="InterPro" id="IPR028098">
    <property type="entry name" value="Glyco_trans_4-like_N"/>
</dbReference>
<evidence type="ECO:0000313" key="2">
    <source>
        <dbReference type="EMBL" id="MBW8728374.1"/>
    </source>
</evidence>
<organism evidence="2 3">
    <name type="scientific">Inquilinus limosus</name>
    <dbReference type="NCBI Taxonomy" id="171674"/>
    <lineage>
        <taxon>Bacteria</taxon>
        <taxon>Pseudomonadati</taxon>
        <taxon>Pseudomonadota</taxon>
        <taxon>Alphaproteobacteria</taxon>
        <taxon>Rhodospirillales</taxon>
        <taxon>Rhodospirillaceae</taxon>
        <taxon>Inquilinus</taxon>
    </lineage>
</organism>
<protein>
    <submittedName>
        <fullName evidence="2">Glycosyltransferase family 1 protein</fullName>
    </submittedName>
</protein>
<dbReference type="Pfam" id="PF13692">
    <property type="entry name" value="Glyco_trans_1_4"/>
    <property type="match status" value="1"/>
</dbReference>
<dbReference type="Pfam" id="PF13439">
    <property type="entry name" value="Glyco_transf_4"/>
    <property type="match status" value="1"/>
</dbReference>
<dbReference type="EMBL" id="JAEKLZ010000398">
    <property type="protein sequence ID" value="MBW8728374.1"/>
    <property type="molecule type" value="Genomic_DNA"/>
</dbReference>
<accession>A0A952FU72</accession>
<dbReference type="PANTHER" id="PTHR45947:SF3">
    <property type="entry name" value="SULFOQUINOVOSYL TRANSFERASE SQD2"/>
    <property type="match status" value="1"/>
</dbReference>
<comment type="caution">
    <text evidence="2">The sequence shown here is derived from an EMBL/GenBank/DDBJ whole genome shotgun (WGS) entry which is preliminary data.</text>
</comment>
<dbReference type="Gene3D" id="3.40.50.2000">
    <property type="entry name" value="Glycogen Phosphorylase B"/>
    <property type="match status" value="2"/>
</dbReference>
<reference evidence="2" key="1">
    <citation type="submission" date="2020-06" db="EMBL/GenBank/DDBJ databases">
        <title>Stable isotope informed genome-resolved metagenomics uncovers potential trophic interactions in rhizosphere soil.</title>
        <authorList>
            <person name="Starr E.P."/>
            <person name="Shi S."/>
            <person name="Blazewicz S.J."/>
            <person name="Koch B.J."/>
            <person name="Probst A.J."/>
            <person name="Hungate B.A."/>
            <person name="Pett-Ridge J."/>
            <person name="Firestone M.K."/>
            <person name="Banfield J.F."/>
        </authorList>
    </citation>
    <scope>NUCLEOTIDE SEQUENCE</scope>
    <source>
        <strain evidence="2">YM_69_17</strain>
    </source>
</reference>
<gene>
    <name evidence="2" type="ORF">JF625_24940</name>
</gene>
<dbReference type="SUPFAM" id="SSF53756">
    <property type="entry name" value="UDP-Glycosyltransferase/glycogen phosphorylase"/>
    <property type="match status" value="1"/>
</dbReference>